<organism evidence="2 3">
    <name type="scientific">Claviceps pusilla</name>
    <dbReference type="NCBI Taxonomy" id="123648"/>
    <lineage>
        <taxon>Eukaryota</taxon>
        <taxon>Fungi</taxon>
        <taxon>Dikarya</taxon>
        <taxon>Ascomycota</taxon>
        <taxon>Pezizomycotina</taxon>
        <taxon>Sordariomycetes</taxon>
        <taxon>Hypocreomycetidae</taxon>
        <taxon>Hypocreales</taxon>
        <taxon>Clavicipitaceae</taxon>
        <taxon>Claviceps</taxon>
    </lineage>
</organism>
<reference evidence="2" key="1">
    <citation type="journal article" date="2020" name="bioRxiv">
        <title>Whole genome comparisons of ergot fungi reveals the divergence and evolution of species within the genus Claviceps are the result of varying mechanisms driving genome evolution and host range expansion.</title>
        <authorList>
            <person name="Wyka S.A."/>
            <person name="Mondo S.J."/>
            <person name="Liu M."/>
            <person name="Dettman J."/>
            <person name="Nalam V."/>
            <person name="Broders K.D."/>
        </authorList>
    </citation>
    <scope>NUCLEOTIDE SEQUENCE</scope>
    <source>
        <strain evidence="2">CCC 602</strain>
    </source>
</reference>
<dbReference type="AlphaFoldDB" id="A0A9P7N1X2"/>
<protein>
    <recommendedName>
        <fullName evidence="4">Myb-like domain-containing protein</fullName>
    </recommendedName>
</protein>
<feature type="compositionally biased region" description="Basic residues" evidence="1">
    <location>
        <begin position="62"/>
        <end position="71"/>
    </location>
</feature>
<feature type="region of interest" description="Disordered" evidence="1">
    <location>
        <begin position="1"/>
        <end position="22"/>
    </location>
</feature>
<feature type="region of interest" description="Disordered" evidence="1">
    <location>
        <begin position="265"/>
        <end position="290"/>
    </location>
</feature>
<dbReference type="OrthoDB" id="5399305at2759"/>
<accession>A0A9P7N1X2</accession>
<dbReference type="EMBL" id="SRPW01004081">
    <property type="protein sequence ID" value="KAG5985500.1"/>
    <property type="molecule type" value="Genomic_DNA"/>
</dbReference>
<comment type="caution">
    <text evidence="2">The sequence shown here is derived from an EMBL/GenBank/DDBJ whole genome shotgun (WGS) entry which is preliminary data.</text>
</comment>
<feature type="compositionally biased region" description="Basic and acidic residues" evidence="1">
    <location>
        <begin position="1"/>
        <end position="14"/>
    </location>
</feature>
<evidence type="ECO:0000256" key="1">
    <source>
        <dbReference type="SAM" id="MobiDB-lite"/>
    </source>
</evidence>
<evidence type="ECO:0000313" key="3">
    <source>
        <dbReference type="Proteomes" id="UP000748025"/>
    </source>
</evidence>
<proteinExistence type="predicted"/>
<dbReference type="Proteomes" id="UP000748025">
    <property type="component" value="Unassembled WGS sequence"/>
</dbReference>
<feature type="region of interest" description="Disordered" evidence="1">
    <location>
        <begin position="62"/>
        <end position="97"/>
    </location>
</feature>
<feature type="compositionally biased region" description="Low complexity" evidence="1">
    <location>
        <begin position="74"/>
        <end position="85"/>
    </location>
</feature>
<keyword evidence="3" id="KW-1185">Reference proteome</keyword>
<evidence type="ECO:0000313" key="2">
    <source>
        <dbReference type="EMBL" id="KAG5985500.1"/>
    </source>
</evidence>
<gene>
    <name evidence="2" type="ORF">E4U43_006042</name>
</gene>
<evidence type="ECO:0008006" key="4">
    <source>
        <dbReference type="Google" id="ProtNLM"/>
    </source>
</evidence>
<name>A0A9P7N1X2_9HYPO</name>
<sequence>MQRHENVVTKDRKSPSTGSGRAWNENEETYLLHSRLQKMPYKHIATHLNKTELACRLHYHQLQRGSTRRRRDVSPSSVSSDATPRGRARVSCSPVYRGNTRSLSPSVMGSPYLPRSVTSDVQFLPRIVSAEESPRPPALMPRSEGVAYSQHHVSQHYVSEGSPRYSTRTPDYFQQQHTLPPVLPHRFGSPAAVSPLRLDTSSRPWSSSPAPVPAAPAPTHIELPRLGAIYEKHKNAFWAVVADEYGMNASPVALEQAWRSGPCCQYNQGSSKPMTPMASPDKDRSRVSTQDVTRISSIIDDNY</sequence>